<organism evidence="1 2">
    <name type="scientific">Rouxiella badensis</name>
    <dbReference type="NCBI Taxonomy" id="1646377"/>
    <lineage>
        <taxon>Bacteria</taxon>
        <taxon>Pseudomonadati</taxon>
        <taxon>Pseudomonadota</taxon>
        <taxon>Gammaproteobacteria</taxon>
        <taxon>Enterobacterales</taxon>
        <taxon>Yersiniaceae</taxon>
        <taxon>Rouxiella</taxon>
    </lineage>
</organism>
<accession>A0A1X0WHD5</accession>
<dbReference type="Proteomes" id="UP000192536">
    <property type="component" value="Unassembled WGS sequence"/>
</dbReference>
<gene>
    <name evidence="1" type="ORF">BS640_07700</name>
</gene>
<dbReference type="EMBL" id="MRWE01000009">
    <property type="protein sequence ID" value="ORJ26206.1"/>
    <property type="molecule type" value="Genomic_DNA"/>
</dbReference>
<proteinExistence type="predicted"/>
<name>A0A1X0WHD5_9GAMM</name>
<evidence type="ECO:0000313" key="2">
    <source>
        <dbReference type="Proteomes" id="UP000192536"/>
    </source>
</evidence>
<dbReference type="RefSeq" id="WP_084912303.1">
    <property type="nucleotide sequence ID" value="NZ_MRWE01000009.1"/>
</dbReference>
<comment type="caution">
    <text evidence="1">The sequence shown here is derived from an EMBL/GenBank/DDBJ whole genome shotgun (WGS) entry which is preliminary data.</text>
</comment>
<evidence type="ECO:0000313" key="1">
    <source>
        <dbReference type="EMBL" id="ORJ26206.1"/>
    </source>
</evidence>
<dbReference type="STRING" id="1646377.BS640_07700"/>
<sequence>MSINVPEAIQQLINKGHSEDEAIELVTLAIQRMNAQKQAAKAYSPMAQGVNDKSMAEYWKSLREQAQKDVYIPPHLNPPSNQEAAYEAFKQNMKNRNPNSESTLRNTQRAVEWFKKQRESE</sequence>
<protein>
    <submittedName>
        <fullName evidence="1">Uncharacterized protein</fullName>
    </submittedName>
</protein>
<reference evidence="1 2" key="1">
    <citation type="journal article" date="2017" name="Int. J. Syst. Evol. Microbiol.">
        <title>Rouxiella badensis sp. nov. and Rouxiella silvae sp. nov. isolated from peat bog soil in Germany and emendation of the genus description.</title>
        <authorList>
            <person name="Le Fleche-Mateos A."/>
            <person name="Kugler J.H."/>
            <person name="Hansen S.H."/>
            <person name="Syldatk C."/>
            <person name="Hausmann R."/>
            <person name="Lomprez F."/>
            <person name="Vandenbogaert M."/>
            <person name="Manuguerra J.C."/>
            <person name="Grimont P.A."/>
        </authorList>
    </citation>
    <scope>NUCLEOTIDE SEQUENCE [LARGE SCALE GENOMIC DNA]</scope>
    <source>
        <strain evidence="1 2">DSM 100043</strain>
    </source>
</reference>
<keyword evidence="2" id="KW-1185">Reference proteome</keyword>
<dbReference type="AlphaFoldDB" id="A0A1X0WHD5"/>